<protein>
    <submittedName>
        <fullName evidence="2">Uncharacterized protein YdaT</fullName>
    </submittedName>
</protein>
<evidence type="ECO:0000313" key="3">
    <source>
        <dbReference type="Proteomes" id="UP000243605"/>
    </source>
</evidence>
<dbReference type="AlphaFoldDB" id="A0A662Z8H8"/>
<feature type="compositionally biased region" description="Basic and acidic residues" evidence="1">
    <location>
        <begin position="52"/>
        <end position="84"/>
    </location>
</feature>
<dbReference type="Proteomes" id="UP000243605">
    <property type="component" value="Unassembled WGS sequence"/>
</dbReference>
<sequence length="146" mass="16853">MPWNMNDYPNSFKNFDQTLRKKMIDIANSMVDAGYDEDEAIPIATEQAKEWYDNASKSEVESFEREPNPSKKDSHDNDSARPELMDEDVEVKFDEDEKNWQVKTVTADRASDLYDTKDEALKRAKEIADNKGTNVISYTKEGKKES</sequence>
<evidence type="ECO:0000256" key="1">
    <source>
        <dbReference type="SAM" id="MobiDB-lite"/>
    </source>
</evidence>
<name>A0A662Z8H8_9STAP</name>
<dbReference type="EMBL" id="FOIT01000006">
    <property type="protein sequence ID" value="SEW14768.1"/>
    <property type="molecule type" value="Genomic_DNA"/>
</dbReference>
<feature type="region of interest" description="Disordered" evidence="1">
    <location>
        <begin position="52"/>
        <end position="92"/>
    </location>
</feature>
<dbReference type="Pfam" id="PF09954">
    <property type="entry name" value="DUF2188"/>
    <property type="match status" value="1"/>
</dbReference>
<reference evidence="2 3" key="1">
    <citation type="submission" date="2016-10" db="EMBL/GenBank/DDBJ databases">
        <authorList>
            <person name="Varghese N."/>
            <person name="Submissions S."/>
        </authorList>
    </citation>
    <scope>NUCLEOTIDE SEQUENCE [LARGE SCALE GENOMIC DNA]</scope>
    <source>
        <strain evidence="2 3">IBRC-M10081</strain>
    </source>
</reference>
<organism evidence="2 3">
    <name type="scientific">Aliicoccus persicus</name>
    <dbReference type="NCBI Taxonomy" id="930138"/>
    <lineage>
        <taxon>Bacteria</taxon>
        <taxon>Bacillati</taxon>
        <taxon>Bacillota</taxon>
        <taxon>Bacilli</taxon>
        <taxon>Bacillales</taxon>
        <taxon>Staphylococcaceae</taxon>
        <taxon>Aliicoccus</taxon>
    </lineage>
</organism>
<evidence type="ECO:0000313" key="2">
    <source>
        <dbReference type="EMBL" id="SEW14768.1"/>
    </source>
</evidence>
<proteinExistence type="predicted"/>
<gene>
    <name evidence="2" type="ORF">SAMN05192557_1826</name>
</gene>
<dbReference type="RefSeq" id="WP_091476112.1">
    <property type="nucleotide sequence ID" value="NZ_FOIT01000006.1"/>
</dbReference>
<keyword evidence="3" id="KW-1185">Reference proteome</keyword>
<dbReference type="OrthoDB" id="8858565at2"/>
<accession>A0A662Z8H8</accession>
<dbReference type="InterPro" id="IPR018691">
    <property type="entry name" value="DUF2188"/>
</dbReference>